<comment type="caution">
    <text evidence="1">The sequence shown here is derived from an EMBL/GenBank/DDBJ whole genome shotgun (WGS) entry which is preliminary data.</text>
</comment>
<dbReference type="AlphaFoldDB" id="A0A7Y9LDY2"/>
<protein>
    <submittedName>
        <fullName evidence="1">Uncharacterized protein</fullName>
    </submittedName>
</protein>
<proteinExistence type="predicted"/>
<evidence type="ECO:0000313" key="1">
    <source>
        <dbReference type="EMBL" id="NYE72466.1"/>
    </source>
</evidence>
<dbReference type="RefSeq" id="WP_179753279.1">
    <property type="nucleotide sequence ID" value="NZ_JACCBU010000001.1"/>
</dbReference>
<keyword evidence="2" id="KW-1185">Reference proteome</keyword>
<organism evidence="1 2">
    <name type="scientific">Microlunatus parietis</name>
    <dbReference type="NCBI Taxonomy" id="682979"/>
    <lineage>
        <taxon>Bacteria</taxon>
        <taxon>Bacillati</taxon>
        <taxon>Actinomycetota</taxon>
        <taxon>Actinomycetes</taxon>
        <taxon>Propionibacteriales</taxon>
        <taxon>Propionibacteriaceae</taxon>
        <taxon>Microlunatus</taxon>
    </lineage>
</organism>
<dbReference type="EMBL" id="JACCBU010000001">
    <property type="protein sequence ID" value="NYE72466.1"/>
    <property type="molecule type" value="Genomic_DNA"/>
</dbReference>
<sequence>MRFADAQAVAWHDPWPSEMKIATTVDDEFLLQYLFFRASHGLRSSTPIPELEPDPPPSVRHLSRLQRSEWDAAWDQGWRDLWAWRSRLDGCRNTGTLQGLFTRIGKPPLWPMERGAYFDRDAFSAWKDTLIDADRSRAARERPENRFVAELASAWRRGLHEIVVLPYRGEFYRSVGGFALELSRTSYLSPTSFPAALAEFGVSRLRYA</sequence>
<dbReference type="Proteomes" id="UP000569914">
    <property type="component" value="Unassembled WGS sequence"/>
</dbReference>
<gene>
    <name evidence="1" type="ORF">BKA15_003795</name>
</gene>
<accession>A0A7Y9LDY2</accession>
<reference evidence="1 2" key="1">
    <citation type="submission" date="2020-07" db="EMBL/GenBank/DDBJ databases">
        <title>Sequencing the genomes of 1000 actinobacteria strains.</title>
        <authorList>
            <person name="Klenk H.-P."/>
        </authorList>
    </citation>
    <scope>NUCLEOTIDE SEQUENCE [LARGE SCALE GENOMIC DNA]</scope>
    <source>
        <strain evidence="1 2">DSM 22083</strain>
    </source>
</reference>
<name>A0A7Y9LDY2_9ACTN</name>
<evidence type="ECO:0000313" key="2">
    <source>
        <dbReference type="Proteomes" id="UP000569914"/>
    </source>
</evidence>